<dbReference type="EMBL" id="LT840184">
    <property type="protein sequence ID" value="SMF89074.1"/>
    <property type="molecule type" value="Genomic_DNA"/>
</dbReference>
<keyword evidence="3" id="KW-1185">Reference proteome</keyword>
<feature type="chain" id="PRO_5012891712" evidence="1">
    <location>
        <begin position="29"/>
        <end position="344"/>
    </location>
</feature>
<evidence type="ECO:0000313" key="3">
    <source>
        <dbReference type="Proteomes" id="UP000192940"/>
    </source>
</evidence>
<gene>
    <name evidence="2" type="ORF">SAMN05661091_4509</name>
</gene>
<evidence type="ECO:0000256" key="1">
    <source>
        <dbReference type="SAM" id="SignalP"/>
    </source>
</evidence>
<evidence type="ECO:0000313" key="2">
    <source>
        <dbReference type="EMBL" id="SMF89074.1"/>
    </source>
</evidence>
<feature type="signal peptide" evidence="1">
    <location>
        <begin position="1"/>
        <end position="28"/>
    </location>
</feature>
<name>A0A1X7HM20_9BACL</name>
<dbReference type="AlphaFoldDB" id="A0A1X7HM20"/>
<dbReference type="Proteomes" id="UP000192940">
    <property type="component" value="Chromosome I"/>
</dbReference>
<reference evidence="3" key="1">
    <citation type="submission" date="2017-04" db="EMBL/GenBank/DDBJ databases">
        <authorList>
            <person name="Varghese N."/>
            <person name="Submissions S."/>
        </authorList>
    </citation>
    <scope>NUCLEOTIDE SEQUENCE [LARGE SCALE GENOMIC DNA]</scope>
    <source>
        <strain evidence="3">N3/975</strain>
    </source>
</reference>
<protein>
    <submittedName>
        <fullName evidence="2">Uncharacterized protein</fullName>
    </submittedName>
</protein>
<proteinExistence type="predicted"/>
<keyword evidence="1" id="KW-0732">Signal</keyword>
<accession>A0A1X7HM20</accession>
<sequence length="344" mass="37579">MRHAKRKKLTVGIIVASVTLALSMTAFAAAQLFNANQVAEHLNERKLAQAFDSRDAIEINQSADANDYRFTLHGIVSGAGLKELANGAEGFNADRTYAVVSIARQDGSAMPSTADPEYGKEAFFVSPLIKGQKPWAVNIVTMNGGYSEFVADGIMYRLIECDDIEMFADRGVYLAIASGTSFYSNDAFAFQENTGSILPKADYDGAALLFDLPLDPTKSDRAKADAYLRELTDESATETALASAMSSDKTESELADEIEDMKRKIPEGTLIPESVIEVTLKEGGNIFYEYNDWSVTIPVQQLFLEGQTGYSESVHFSGDGAEYKALQFYRDEKGVITGRITILP</sequence>
<organism evidence="2 3">
    <name type="scientific">Paenibacillus uliginis N3/975</name>
    <dbReference type="NCBI Taxonomy" id="1313296"/>
    <lineage>
        <taxon>Bacteria</taxon>
        <taxon>Bacillati</taxon>
        <taxon>Bacillota</taxon>
        <taxon>Bacilli</taxon>
        <taxon>Bacillales</taxon>
        <taxon>Paenibacillaceae</taxon>
        <taxon>Paenibacillus</taxon>
    </lineage>
</organism>